<proteinExistence type="predicted"/>
<accession>A0ABT5ALL2</accession>
<gene>
    <name evidence="1" type="ORF">PN457_00635</name>
</gene>
<keyword evidence="2" id="KW-1185">Reference proteome</keyword>
<organism evidence="1 2">
    <name type="scientific">Anabaenopsis arnoldii</name>
    <dbReference type="NCBI Taxonomy" id="2152938"/>
    <lineage>
        <taxon>Bacteria</taxon>
        <taxon>Bacillati</taxon>
        <taxon>Cyanobacteriota</taxon>
        <taxon>Cyanophyceae</taxon>
        <taxon>Nostocales</taxon>
        <taxon>Nodulariaceae</taxon>
        <taxon>Anabaenopsis</taxon>
    </lineage>
</organism>
<dbReference type="EMBL" id="JAQMUH010000007">
    <property type="protein sequence ID" value="MDB9538186.1"/>
    <property type="molecule type" value="Genomic_DNA"/>
</dbReference>
<evidence type="ECO:0000313" key="1">
    <source>
        <dbReference type="EMBL" id="MDB9538186.1"/>
    </source>
</evidence>
<name>A0ABT5ALL2_9CYAN</name>
<protein>
    <submittedName>
        <fullName evidence="1">Uncharacterized protein</fullName>
    </submittedName>
</protein>
<sequence>MRVHNCAICGYIQDRDIAAAQVMLYWAKGILPESGTGFVVAESSISTASTSKHKLAGAMRPVGAKKRQKSTESFAKNELWVVHSCFLC</sequence>
<evidence type="ECO:0000313" key="2">
    <source>
        <dbReference type="Proteomes" id="UP001212499"/>
    </source>
</evidence>
<reference evidence="1 2" key="1">
    <citation type="submission" date="2023-01" db="EMBL/GenBank/DDBJ databases">
        <title>Genomes from the Australian National Cyanobacteria Reference Collection.</title>
        <authorList>
            <person name="Willis A."/>
            <person name="Lee E.M.F."/>
        </authorList>
    </citation>
    <scope>NUCLEOTIDE SEQUENCE [LARGE SCALE GENOMIC DNA]</scope>
    <source>
        <strain evidence="1 2">CS-1033</strain>
    </source>
</reference>
<comment type="caution">
    <text evidence="1">The sequence shown here is derived from an EMBL/GenBank/DDBJ whole genome shotgun (WGS) entry which is preliminary data.</text>
</comment>
<dbReference type="Proteomes" id="UP001212499">
    <property type="component" value="Unassembled WGS sequence"/>
</dbReference>